<dbReference type="GO" id="GO:0005737">
    <property type="term" value="C:cytoplasm"/>
    <property type="evidence" value="ECO:0007669"/>
    <property type="project" value="UniProtKB-SubCell"/>
</dbReference>
<dbReference type="HAMAP" id="MF_01007">
    <property type="entry name" value="16SrRNA_methyltr_H"/>
    <property type="match status" value="1"/>
</dbReference>
<dbReference type="NCBIfam" id="TIGR00006">
    <property type="entry name" value="16S rRNA (cytosine(1402)-N(4))-methyltransferase RsmH"/>
    <property type="match status" value="1"/>
</dbReference>
<evidence type="ECO:0000313" key="9">
    <source>
        <dbReference type="Proteomes" id="UP000051096"/>
    </source>
</evidence>
<feature type="binding site" evidence="6">
    <location>
        <begin position="33"/>
        <end position="35"/>
    </location>
    <ligand>
        <name>S-adenosyl-L-methionine</name>
        <dbReference type="ChEBI" id="CHEBI:59789"/>
    </ligand>
</feature>
<keyword evidence="4 6" id="KW-0808">Transferase</keyword>
<dbReference type="EMBL" id="LJUO01000004">
    <property type="protein sequence ID" value="KPK73716.1"/>
    <property type="molecule type" value="Genomic_DNA"/>
</dbReference>
<dbReference type="PANTHER" id="PTHR11265">
    <property type="entry name" value="S-ADENOSYL-METHYLTRANSFERASE MRAW"/>
    <property type="match status" value="1"/>
</dbReference>
<dbReference type="EC" id="2.1.1.199" evidence="6"/>
<protein>
    <recommendedName>
        <fullName evidence="6">Ribosomal RNA small subunit methyltransferase H</fullName>
        <ecNumber evidence="6">2.1.1.199</ecNumber>
    </recommendedName>
    <alternativeName>
        <fullName evidence="6">16S rRNA m(4)C1402 methyltransferase</fullName>
    </alternativeName>
    <alternativeName>
        <fullName evidence="6">rRNA (cytosine-N(4)-)-methyltransferase RsmH</fullName>
    </alternativeName>
</protein>
<dbReference type="PIRSF" id="PIRSF004486">
    <property type="entry name" value="MraW"/>
    <property type="match status" value="1"/>
</dbReference>
<comment type="caution">
    <text evidence="8">The sequence shown here is derived from an EMBL/GenBank/DDBJ whole genome shotgun (WGS) entry which is preliminary data.</text>
</comment>
<evidence type="ECO:0000256" key="3">
    <source>
        <dbReference type="ARBA" id="ARBA00022603"/>
    </source>
</evidence>
<keyword evidence="3 6" id="KW-0489">Methyltransferase</keyword>
<keyword evidence="5 6" id="KW-0949">S-adenosyl-L-methionine</keyword>
<comment type="function">
    <text evidence="6">Specifically methylates the N4 position of cytidine in position 1402 (C1402) of 16S rRNA.</text>
</comment>
<dbReference type="InterPro" id="IPR002903">
    <property type="entry name" value="RsmH"/>
</dbReference>
<evidence type="ECO:0000256" key="4">
    <source>
        <dbReference type="ARBA" id="ARBA00022679"/>
    </source>
</evidence>
<dbReference type="InterPro" id="IPR029063">
    <property type="entry name" value="SAM-dependent_MTases_sf"/>
</dbReference>
<dbReference type="GO" id="GO:0071424">
    <property type="term" value="F:rRNA (cytosine-N4-)-methyltransferase activity"/>
    <property type="evidence" value="ECO:0007669"/>
    <property type="project" value="UniProtKB-UniRule"/>
</dbReference>
<dbReference type="Pfam" id="PF01795">
    <property type="entry name" value="Methyltransf_5"/>
    <property type="match status" value="1"/>
</dbReference>
<feature type="binding site" evidence="6">
    <location>
        <position position="107"/>
    </location>
    <ligand>
        <name>S-adenosyl-L-methionine</name>
        <dbReference type="ChEBI" id="CHEBI:59789"/>
    </ligand>
</feature>
<dbReference type="AlphaFoldDB" id="A0A0S8GMW4"/>
<comment type="similarity">
    <text evidence="1 6">Belongs to the methyltransferase superfamily. RsmH family.</text>
</comment>
<dbReference type="Gene3D" id="1.10.150.170">
    <property type="entry name" value="Putative methyltransferase TM0872, insert domain"/>
    <property type="match status" value="1"/>
</dbReference>
<dbReference type="CDD" id="cd02440">
    <property type="entry name" value="AdoMet_MTases"/>
    <property type="match status" value="1"/>
</dbReference>
<proteinExistence type="inferred from homology"/>
<sequence>MLFHQPVLTAEVVHFMNLTRDCGVFCDCTVGGGGHMLAMLQETKKAQFIGIDWDPEAIAEARSRIGVHMDRCRLIQDNFNNLKTILRQQHVDTVAGVLFDRGVSHHQLAIARRGFSYKHDGDLLMNMTPDKPALVERLHNTTERELVSVLKTYGDVRNCKKLGAAIFKARRALKTTRDLRTLVEEVTPRRFWKKTLPTVFLALRIWVNDELENVKTALTAAFQTLEQRGRIVFISYHSGEDRIVKTMFREYVRNGSLRMLHKKVIRPSAREVTENPHARSAKLRAGEKCVHS</sequence>
<dbReference type="PATRIC" id="fig|1703780.3.peg.2956"/>
<evidence type="ECO:0000256" key="1">
    <source>
        <dbReference type="ARBA" id="ARBA00010396"/>
    </source>
</evidence>
<accession>A0A0S8GMW4</accession>
<comment type="catalytic activity">
    <reaction evidence="6">
        <text>cytidine(1402) in 16S rRNA + S-adenosyl-L-methionine = N(4)-methylcytidine(1402) in 16S rRNA + S-adenosyl-L-homocysteine + H(+)</text>
        <dbReference type="Rhea" id="RHEA:42928"/>
        <dbReference type="Rhea" id="RHEA-COMP:10286"/>
        <dbReference type="Rhea" id="RHEA-COMP:10287"/>
        <dbReference type="ChEBI" id="CHEBI:15378"/>
        <dbReference type="ChEBI" id="CHEBI:57856"/>
        <dbReference type="ChEBI" id="CHEBI:59789"/>
        <dbReference type="ChEBI" id="CHEBI:74506"/>
        <dbReference type="ChEBI" id="CHEBI:82748"/>
        <dbReference type="EC" id="2.1.1.199"/>
    </reaction>
</comment>
<evidence type="ECO:0000256" key="2">
    <source>
        <dbReference type="ARBA" id="ARBA00022552"/>
    </source>
</evidence>
<dbReference type="PANTHER" id="PTHR11265:SF0">
    <property type="entry name" value="12S RRNA N4-METHYLCYTIDINE METHYLTRANSFERASE"/>
    <property type="match status" value="1"/>
</dbReference>
<dbReference type="SUPFAM" id="SSF81799">
    <property type="entry name" value="Putative methyltransferase TM0872, insert domain"/>
    <property type="match status" value="1"/>
</dbReference>
<organism evidence="8 9">
    <name type="scientific">candidate division WOR_3 bacterium SM23_60</name>
    <dbReference type="NCBI Taxonomy" id="1703780"/>
    <lineage>
        <taxon>Bacteria</taxon>
        <taxon>Bacteria division WOR-3</taxon>
    </lineage>
</organism>
<evidence type="ECO:0000313" key="8">
    <source>
        <dbReference type="EMBL" id="KPK73716.1"/>
    </source>
</evidence>
<comment type="subcellular location">
    <subcellularLocation>
        <location evidence="6">Cytoplasm</location>
    </subcellularLocation>
</comment>
<evidence type="ECO:0000256" key="6">
    <source>
        <dbReference type="HAMAP-Rule" id="MF_01007"/>
    </source>
</evidence>
<evidence type="ECO:0000256" key="5">
    <source>
        <dbReference type="ARBA" id="ARBA00022691"/>
    </source>
</evidence>
<name>A0A0S8GMW4_UNCW3</name>
<gene>
    <name evidence="6" type="primary">rsmH</name>
    <name evidence="8" type="ORF">AMJ87_00920</name>
</gene>
<dbReference type="InterPro" id="IPR023397">
    <property type="entry name" value="SAM-dep_MeTrfase_MraW_recog"/>
</dbReference>
<dbReference type="GO" id="GO:0070475">
    <property type="term" value="P:rRNA base methylation"/>
    <property type="evidence" value="ECO:0007669"/>
    <property type="project" value="UniProtKB-UniRule"/>
</dbReference>
<feature type="region of interest" description="Disordered" evidence="7">
    <location>
        <begin position="270"/>
        <end position="292"/>
    </location>
</feature>
<evidence type="ECO:0000256" key="7">
    <source>
        <dbReference type="SAM" id="MobiDB-lite"/>
    </source>
</evidence>
<dbReference type="Proteomes" id="UP000051096">
    <property type="component" value="Unassembled WGS sequence"/>
</dbReference>
<feature type="binding site" evidence="6">
    <location>
        <position position="52"/>
    </location>
    <ligand>
        <name>S-adenosyl-L-methionine</name>
        <dbReference type="ChEBI" id="CHEBI:59789"/>
    </ligand>
</feature>
<keyword evidence="2 6" id="KW-0698">rRNA processing</keyword>
<feature type="binding site" evidence="6">
    <location>
        <position position="100"/>
    </location>
    <ligand>
        <name>S-adenosyl-L-methionine</name>
        <dbReference type="ChEBI" id="CHEBI:59789"/>
    </ligand>
</feature>
<reference evidence="8 9" key="1">
    <citation type="journal article" date="2015" name="Microbiome">
        <title>Genomic resolution of linkages in carbon, nitrogen, and sulfur cycling among widespread estuary sediment bacteria.</title>
        <authorList>
            <person name="Baker B.J."/>
            <person name="Lazar C.S."/>
            <person name="Teske A.P."/>
            <person name="Dick G.J."/>
        </authorList>
    </citation>
    <scope>NUCLEOTIDE SEQUENCE [LARGE SCALE GENOMIC DNA]</scope>
    <source>
        <strain evidence="8">SM23_60</strain>
    </source>
</reference>
<feature type="binding site" evidence="6">
    <location>
        <position position="79"/>
    </location>
    <ligand>
        <name>S-adenosyl-L-methionine</name>
        <dbReference type="ChEBI" id="CHEBI:59789"/>
    </ligand>
</feature>
<keyword evidence="6" id="KW-0963">Cytoplasm</keyword>
<dbReference type="SUPFAM" id="SSF53335">
    <property type="entry name" value="S-adenosyl-L-methionine-dependent methyltransferases"/>
    <property type="match status" value="1"/>
</dbReference>
<dbReference type="Gene3D" id="3.40.50.150">
    <property type="entry name" value="Vaccinia Virus protein VP39"/>
    <property type="match status" value="1"/>
</dbReference>